<keyword evidence="2 5" id="KW-0812">Transmembrane</keyword>
<feature type="transmembrane region" description="Helical" evidence="5">
    <location>
        <begin position="222"/>
        <end position="249"/>
    </location>
</feature>
<evidence type="ECO:0000259" key="6">
    <source>
        <dbReference type="Pfam" id="PF12698"/>
    </source>
</evidence>
<accession>A0AAU0B4Q3</accession>
<dbReference type="RefSeq" id="WP_316693151.1">
    <property type="nucleotide sequence ID" value="NZ_CP103836.1"/>
</dbReference>
<keyword evidence="4 5" id="KW-0472">Membrane</keyword>
<dbReference type="PANTHER" id="PTHR43027">
    <property type="entry name" value="DOXORUBICIN RESISTANCE ABC TRANSPORTER PERMEASE PROTEIN DRRC-RELATED"/>
    <property type="match status" value="1"/>
</dbReference>
<dbReference type="Pfam" id="PF12698">
    <property type="entry name" value="ABC2_membrane_3"/>
    <property type="match status" value="1"/>
</dbReference>
<organism evidence="7 8">
    <name type="scientific">Xanthomonas hydrangeae</name>
    <dbReference type="NCBI Taxonomy" id="2775159"/>
    <lineage>
        <taxon>Bacteria</taxon>
        <taxon>Pseudomonadati</taxon>
        <taxon>Pseudomonadota</taxon>
        <taxon>Gammaproteobacteria</taxon>
        <taxon>Lysobacterales</taxon>
        <taxon>Lysobacteraceae</taxon>
        <taxon>Xanthomonas</taxon>
    </lineage>
</organism>
<keyword evidence="3 5" id="KW-1133">Transmembrane helix</keyword>
<dbReference type="GO" id="GO:0016020">
    <property type="term" value="C:membrane"/>
    <property type="evidence" value="ECO:0007669"/>
    <property type="project" value="UniProtKB-SubCell"/>
</dbReference>
<reference evidence="7 8" key="1">
    <citation type="submission" date="2022-08" db="EMBL/GenBank/DDBJ databases">
        <title>Whole genome sequencing-based tracing of a 2022 introduction and outbreak of Xanthomonas hortorum pv. pelargonii.</title>
        <authorList>
            <person name="Iruegas-Bocardo F."/>
            <person name="Weisberg A.K."/>
            <person name="Riutta E.R."/>
            <person name="Kilday K."/>
            <person name="Bonkowski J.C."/>
            <person name="Creswell T."/>
            <person name="Daughtrey M.L."/>
            <person name="Rane K."/>
            <person name="Grunwald N.J."/>
            <person name="Chang J.H."/>
            <person name="Putnam M.L."/>
        </authorList>
    </citation>
    <scope>NUCLEOTIDE SEQUENCE [LARGE SCALE GENOMIC DNA]</scope>
    <source>
        <strain evidence="7 8">22-323</strain>
    </source>
</reference>
<dbReference type="AlphaFoldDB" id="A0AAU0B4Q3"/>
<dbReference type="InterPro" id="IPR052902">
    <property type="entry name" value="ABC-2_transporter"/>
</dbReference>
<dbReference type="PANTHER" id="PTHR43027:SF2">
    <property type="entry name" value="TRANSPORT PERMEASE PROTEIN"/>
    <property type="match status" value="1"/>
</dbReference>
<evidence type="ECO:0000256" key="4">
    <source>
        <dbReference type="ARBA" id="ARBA00023136"/>
    </source>
</evidence>
<feature type="transmembrane region" description="Helical" evidence="5">
    <location>
        <begin position="36"/>
        <end position="55"/>
    </location>
</feature>
<proteinExistence type="predicted"/>
<feature type="domain" description="ABC-2 type transporter transmembrane" evidence="6">
    <location>
        <begin position="37"/>
        <end position="367"/>
    </location>
</feature>
<feature type="transmembrane region" description="Helical" evidence="5">
    <location>
        <begin position="261"/>
        <end position="282"/>
    </location>
</feature>
<dbReference type="Proteomes" id="UP001302716">
    <property type="component" value="Chromosome"/>
</dbReference>
<comment type="subcellular location">
    <subcellularLocation>
        <location evidence="1">Membrane</location>
        <topology evidence="1">Multi-pass membrane protein</topology>
    </subcellularLocation>
</comment>
<gene>
    <name evidence="7" type="ORF">NYR97_11570</name>
</gene>
<feature type="transmembrane region" description="Helical" evidence="5">
    <location>
        <begin position="179"/>
        <end position="202"/>
    </location>
</feature>
<dbReference type="EMBL" id="CP103836">
    <property type="protein sequence ID" value="WOB47932.1"/>
    <property type="molecule type" value="Genomic_DNA"/>
</dbReference>
<protein>
    <submittedName>
        <fullName evidence="7">ABC transporter permease</fullName>
    </submittedName>
</protein>
<evidence type="ECO:0000313" key="8">
    <source>
        <dbReference type="Proteomes" id="UP001302716"/>
    </source>
</evidence>
<evidence type="ECO:0000256" key="2">
    <source>
        <dbReference type="ARBA" id="ARBA00022692"/>
    </source>
</evidence>
<dbReference type="InterPro" id="IPR013525">
    <property type="entry name" value="ABC2_TM"/>
</dbReference>
<name>A0AAU0B4Q3_9XANT</name>
<evidence type="ECO:0000256" key="1">
    <source>
        <dbReference type="ARBA" id="ARBA00004141"/>
    </source>
</evidence>
<evidence type="ECO:0000313" key="7">
    <source>
        <dbReference type="EMBL" id="WOB47932.1"/>
    </source>
</evidence>
<evidence type="ECO:0000256" key="3">
    <source>
        <dbReference type="ARBA" id="ARBA00022989"/>
    </source>
</evidence>
<keyword evidence="8" id="KW-1185">Reference proteome</keyword>
<dbReference type="GO" id="GO:0140359">
    <property type="term" value="F:ABC-type transporter activity"/>
    <property type="evidence" value="ECO:0007669"/>
    <property type="project" value="InterPro"/>
</dbReference>
<sequence length="379" mass="40444">MHGLSTPAEGGISGLPAIWRVLVRNELRVLLRNRTALFWVFLFPLLLFFTLGLALSGGGRIGVEVVDNSGTSEGAALATYLRDELVHYTRSDYAFVVPGTGKARPRLSVETVRALASGVPTLQVRLDIAGRLVPGATTALEQAVQNLLRDQALGQHAISAAPLVSGVREESETQAYRRFLFSGVLVLMLLSGGLLSVALMLIGQREQGILCLPAVWPIHPRAWLCAVLGTRGAVLVVAALTFLILGHLLLDMGVRVSPMRILDTVVILSLGVVAFLSMGHAVAARCGSSATAELVANSLYYPMLLLGDLTIPLRELPFGIDRVLVWLPTTQIAGGIRAALWAPVHDAPAWTLYGYLVIAAALSFLIAGKGFKFSDRGGT</sequence>
<evidence type="ECO:0000256" key="5">
    <source>
        <dbReference type="SAM" id="Phobius"/>
    </source>
</evidence>
<feature type="transmembrane region" description="Helical" evidence="5">
    <location>
        <begin position="350"/>
        <end position="367"/>
    </location>
</feature>